<feature type="compositionally biased region" description="Pro residues" evidence="1">
    <location>
        <begin position="1"/>
        <end position="18"/>
    </location>
</feature>
<keyword evidence="3" id="KW-1185">Reference proteome</keyword>
<protein>
    <submittedName>
        <fullName evidence="2">Uncharacterized protein</fullName>
    </submittedName>
</protein>
<dbReference type="AlphaFoldDB" id="A0A9D3XGW0"/>
<dbReference type="Proteomes" id="UP000827986">
    <property type="component" value="Unassembled WGS sequence"/>
</dbReference>
<accession>A0A9D3XGW0</accession>
<dbReference type="EMBL" id="JAHDVG010000473">
    <property type="protein sequence ID" value="KAH1179108.1"/>
    <property type="molecule type" value="Genomic_DNA"/>
</dbReference>
<evidence type="ECO:0000313" key="2">
    <source>
        <dbReference type="EMBL" id="KAH1179108.1"/>
    </source>
</evidence>
<proteinExistence type="predicted"/>
<name>A0A9D3XGW0_9SAUR</name>
<feature type="non-terminal residue" evidence="2">
    <location>
        <position position="1"/>
    </location>
</feature>
<comment type="caution">
    <text evidence="2">The sequence shown here is derived from an EMBL/GenBank/DDBJ whole genome shotgun (WGS) entry which is preliminary data.</text>
</comment>
<feature type="region of interest" description="Disordered" evidence="1">
    <location>
        <begin position="1"/>
        <end position="23"/>
    </location>
</feature>
<evidence type="ECO:0000313" key="3">
    <source>
        <dbReference type="Proteomes" id="UP000827986"/>
    </source>
</evidence>
<reference evidence="2" key="1">
    <citation type="submission" date="2021-09" db="EMBL/GenBank/DDBJ databases">
        <title>The genome of Mauremys mutica provides insights into the evolution of semi-aquatic lifestyle.</title>
        <authorList>
            <person name="Gong S."/>
            <person name="Gao Y."/>
        </authorList>
    </citation>
    <scope>NUCLEOTIDE SEQUENCE</scope>
    <source>
        <strain evidence="2">MM-2020</strain>
        <tissue evidence="2">Muscle</tissue>
    </source>
</reference>
<organism evidence="2 3">
    <name type="scientific">Mauremys mutica</name>
    <name type="common">yellowpond turtle</name>
    <dbReference type="NCBI Taxonomy" id="74926"/>
    <lineage>
        <taxon>Eukaryota</taxon>
        <taxon>Metazoa</taxon>
        <taxon>Chordata</taxon>
        <taxon>Craniata</taxon>
        <taxon>Vertebrata</taxon>
        <taxon>Euteleostomi</taxon>
        <taxon>Archelosauria</taxon>
        <taxon>Testudinata</taxon>
        <taxon>Testudines</taxon>
        <taxon>Cryptodira</taxon>
        <taxon>Durocryptodira</taxon>
        <taxon>Testudinoidea</taxon>
        <taxon>Geoemydidae</taxon>
        <taxon>Geoemydinae</taxon>
        <taxon>Mauremys</taxon>
    </lineage>
</organism>
<gene>
    <name evidence="2" type="ORF">KIL84_000439</name>
</gene>
<sequence>MRAASPPLPLSCRAPPPTSFFNQPTVTRHTSPTVHYSVQITLSPSAALDARQVNQYTLTLEATCPGETPANGQLFVQVHTVDGPPQCMARFASQVGELVQVPEDVAPLTPIHTVVLRRPASGLRPLSPWQFTIEDNDTPLTIDHTGQVLAPGSGFIPAHAGQVSARVCPCLGSLQPCLLRVSPSPPGLLLGHALPENSLSRSMGESGPAPLFLGLAVTLSQP</sequence>
<evidence type="ECO:0000256" key="1">
    <source>
        <dbReference type="SAM" id="MobiDB-lite"/>
    </source>
</evidence>